<dbReference type="Gene3D" id="3.10.105.10">
    <property type="entry name" value="Dipeptide-binding Protein, Domain 3"/>
    <property type="match status" value="1"/>
</dbReference>
<comment type="caution">
    <text evidence="4">The sequence shown here is derived from an EMBL/GenBank/DDBJ whole genome shotgun (WGS) entry which is preliminary data.</text>
</comment>
<evidence type="ECO:0000259" key="3">
    <source>
        <dbReference type="Pfam" id="PF00496"/>
    </source>
</evidence>
<organism evidence="4 5">
    <name type="scientific">Limnohabitans parvus II-B4</name>
    <dbReference type="NCBI Taxonomy" id="1293052"/>
    <lineage>
        <taxon>Bacteria</taxon>
        <taxon>Pseudomonadati</taxon>
        <taxon>Pseudomonadota</taxon>
        <taxon>Betaproteobacteria</taxon>
        <taxon>Burkholderiales</taxon>
        <taxon>Comamonadaceae</taxon>
        <taxon>Limnohabitans</taxon>
    </lineage>
</organism>
<dbReference type="Pfam" id="PF00496">
    <property type="entry name" value="SBP_bac_5"/>
    <property type="match status" value="1"/>
</dbReference>
<keyword evidence="5" id="KW-1185">Reference proteome</keyword>
<evidence type="ECO:0000256" key="2">
    <source>
        <dbReference type="SAM" id="SignalP"/>
    </source>
</evidence>
<dbReference type="InterPro" id="IPR039424">
    <property type="entry name" value="SBP_5"/>
</dbReference>
<dbReference type="InterPro" id="IPR000914">
    <property type="entry name" value="SBP_5_dom"/>
</dbReference>
<feature type="signal peptide" evidence="2">
    <location>
        <begin position="1"/>
        <end position="26"/>
    </location>
</feature>
<dbReference type="SUPFAM" id="SSF53850">
    <property type="entry name" value="Periplasmic binding protein-like II"/>
    <property type="match status" value="1"/>
</dbReference>
<evidence type="ECO:0000313" key="4">
    <source>
        <dbReference type="EMBL" id="PUE52879.1"/>
    </source>
</evidence>
<reference evidence="4 5" key="1">
    <citation type="submission" date="2017-04" db="EMBL/GenBank/DDBJ databases">
        <title>Unexpected and diverse lifestyles within the genus Limnohabitans.</title>
        <authorList>
            <person name="Kasalicky V."/>
            <person name="Mehrshad M."/>
            <person name="Andrei S.-A."/>
            <person name="Salcher M."/>
            <person name="Kratochvilova H."/>
            <person name="Simek K."/>
            <person name="Ghai R."/>
        </authorList>
    </citation>
    <scope>NUCLEOTIDE SEQUENCE [LARGE SCALE GENOMIC DNA]</scope>
    <source>
        <strain evidence="4 5">II-B4</strain>
    </source>
</reference>
<proteinExistence type="predicted"/>
<gene>
    <name evidence="4" type="ORF">B9Z37_12030</name>
</gene>
<dbReference type="EMBL" id="NESN01000004">
    <property type="protein sequence ID" value="PUE52879.1"/>
    <property type="molecule type" value="Genomic_DNA"/>
</dbReference>
<dbReference type="GO" id="GO:0042884">
    <property type="term" value="P:microcin transport"/>
    <property type="evidence" value="ECO:0007669"/>
    <property type="project" value="TreeGrafter"/>
</dbReference>
<dbReference type="InterPro" id="IPR030678">
    <property type="entry name" value="Peptide/Ni-bd"/>
</dbReference>
<dbReference type="GO" id="GO:0030288">
    <property type="term" value="C:outer membrane-bounded periplasmic space"/>
    <property type="evidence" value="ECO:0007669"/>
    <property type="project" value="TreeGrafter"/>
</dbReference>
<dbReference type="Gene3D" id="3.40.190.10">
    <property type="entry name" value="Periplasmic binding protein-like II"/>
    <property type="match status" value="1"/>
</dbReference>
<protein>
    <submittedName>
        <fullName evidence="4">ABC transporter substrate-binding protein</fullName>
    </submittedName>
</protein>
<dbReference type="GO" id="GO:0043190">
    <property type="term" value="C:ATP-binding cassette (ABC) transporter complex"/>
    <property type="evidence" value="ECO:0007669"/>
    <property type="project" value="InterPro"/>
</dbReference>
<keyword evidence="1 2" id="KW-0732">Signal</keyword>
<dbReference type="PANTHER" id="PTHR30290">
    <property type="entry name" value="PERIPLASMIC BINDING COMPONENT OF ABC TRANSPORTER"/>
    <property type="match status" value="1"/>
</dbReference>
<accession>A0A315E6Y7</accession>
<dbReference type="CDD" id="cd08497">
    <property type="entry name" value="MbnE-like"/>
    <property type="match status" value="1"/>
</dbReference>
<feature type="domain" description="Solute-binding protein family 5" evidence="3">
    <location>
        <begin position="105"/>
        <end position="520"/>
    </location>
</feature>
<dbReference type="GO" id="GO:0015833">
    <property type="term" value="P:peptide transport"/>
    <property type="evidence" value="ECO:0007669"/>
    <property type="project" value="TreeGrafter"/>
</dbReference>
<dbReference type="PANTHER" id="PTHR30290:SF64">
    <property type="entry name" value="ABC TRANSPORTER PERIPLASMIC BINDING PROTEIN"/>
    <property type="match status" value="1"/>
</dbReference>
<dbReference type="AlphaFoldDB" id="A0A315E6Y7"/>
<evidence type="ECO:0000256" key="1">
    <source>
        <dbReference type="ARBA" id="ARBA00022729"/>
    </source>
</evidence>
<name>A0A315E6Y7_9BURK</name>
<feature type="chain" id="PRO_5016377374" evidence="2">
    <location>
        <begin position="27"/>
        <end position="639"/>
    </location>
</feature>
<evidence type="ECO:0000313" key="5">
    <source>
        <dbReference type="Proteomes" id="UP000250790"/>
    </source>
</evidence>
<dbReference type="GO" id="GO:1904680">
    <property type="term" value="F:peptide transmembrane transporter activity"/>
    <property type="evidence" value="ECO:0007669"/>
    <property type="project" value="TreeGrafter"/>
</dbReference>
<dbReference type="Proteomes" id="UP000250790">
    <property type="component" value="Unassembled WGS sequence"/>
</dbReference>
<dbReference type="PIRSF" id="PIRSF002741">
    <property type="entry name" value="MppA"/>
    <property type="match status" value="1"/>
</dbReference>
<sequence>MRRPMARFWTNCLLALGLWTTATAWAAHAYAQFGDIRYPAGFANFSYVNPAAPKGGEIILVPPTRQSNFDKYNPFTLKGSAPPSMLAMMFDTLLVGNMDEPTTAYGLLASDTQVSADRMSVTFQIHPQARFHNGDPVLAADVRHSFERLTSKQAAPQYRTYFGEVKAATVLGERSIRFDFVRPNSELPLIVGSLPVFSQKWGLQGNAHKPLDQMVMDIPISSGPYRIGPVQFGKDITYVRDLAYWAKDLNVRKGLFNFDRITYKIYKDSTAQLEAFKAGEFDYMQSFIAREWARAFTGRAFDRGELIKAELPHGNAGDFQGFQFNLRRDKFKDVRVRQAIALAMDFEWLNRQLFYNAYSRVRGYFVASDFEAKGRPGPDELALLQPLRAKLPAAVFEQDVPLPPKTDLAMDAGHSLRDHLRQARDLLNDAGWTYRDGALRNANGQALTLEFLDSSGSMGRVVTPFAKNLEKLGIQVQYKVIDFALLQKRMDVFDFDIVSNRTVGSEAPGTELLERFGSKSADVEGSGNVLGLKDPAVDALLDKAVSATTRPELVTSLRALDRVLRHGHYVVPHWYGAVHRVSWRAAAFDRPATLPRYYQPEALVTSVWWSRSAGATTHTFAAPVSSTTPVGKDAFKKGP</sequence>